<dbReference type="GO" id="GO:0016887">
    <property type="term" value="F:ATP hydrolysis activity"/>
    <property type="evidence" value="ECO:0007669"/>
    <property type="project" value="InterPro"/>
</dbReference>
<organism evidence="21 22">
    <name type="scientific">Collinsella aerofaciens</name>
    <dbReference type="NCBI Taxonomy" id="74426"/>
    <lineage>
        <taxon>Bacteria</taxon>
        <taxon>Bacillati</taxon>
        <taxon>Actinomycetota</taxon>
        <taxon>Coriobacteriia</taxon>
        <taxon>Coriobacteriales</taxon>
        <taxon>Coriobacteriaceae</taxon>
        <taxon>Collinsella</taxon>
    </lineage>
</organism>
<comment type="subcellular location">
    <subcellularLocation>
        <location evidence="2">Cell inner membrane</location>
        <topology evidence="2">Multi-pass membrane protein</topology>
    </subcellularLocation>
</comment>
<dbReference type="Gene3D" id="2.70.150.10">
    <property type="entry name" value="Calcium-transporting ATPase, cytoplasmic transduction domain A"/>
    <property type="match status" value="1"/>
</dbReference>
<dbReference type="SUPFAM" id="SSF81660">
    <property type="entry name" value="Metal cation-transporting ATPase, ATP-binding domain N"/>
    <property type="match status" value="1"/>
</dbReference>
<comment type="function">
    <text evidence="1">Mediates magnesium influx to the cytosol.</text>
</comment>
<evidence type="ECO:0000256" key="8">
    <source>
        <dbReference type="ARBA" id="ARBA00022553"/>
    </source>
</evidence>
<evidence type="ECO:0000256" key="1">
    <source>
        <dbReference type="ARBA" id="ARBA00003954"/>
    </source>
</evidence>
<dbReference type="SFLD" id="SFLDF00027">
    <property type="entry name" value="p-type_atpase"/>
    <property type="match status" value="1"/>
</dbReference>
<evidence type="ECO:0000256" key="16">
    <source>
        <dbReference type="ARBA" id="ARBA00029806"/>
    </source>
</evidence>
<keyword evidence="13" id="KW-1278">Translocase</keyword>
<dbReference type="InterPro" id="IPR008250">
    <property type="entry name" value="ATPase_P-typ_transduc_dom_A_sf"/>
</dbReference>
<comment type="catalytic activity">
    <reaction evidence="17">
        <text>Mg(2+)(out) + ATP + H2O = Mg(2+)(in) + ADP + phosphate + H(+)</text>
        <dbReference type="Rhea" id="RHEA:10260"/>
        <dbReference type="ChEBI" id="CHEBI:15377"/>
        <dbReference type="ChEBI" id="CHEBI:15378"/>
        <dbReference type="ChEBI" id="CHEBI:18420"/>
        <dbReference type="ChEBI" id="CHEBI:30616"/>
        <dbReference type="ChEBI" id="CHEBI:43474"/>
        <dbReference type="ChEBI" id="CHEBI:456216"/>
        <dbReference type="EC" id="7.2.2.14"/>
    </reaction>
</comment>
<dbReference type="EC" id="7.2.2.14" evidence="4"/>
<evidence type="ECO:0000256" key="4">
    <source>
        <dbReference type="ARBA" id="ARBA00012786"/>
    </source>
</evidence>
<dbReference type="SUPFAM" id="SSF56784">
    <property type="entry name" value="HAD-like"/>
    <property type="match status" value="1"/>
</dbReference>
<dbReference type="SMART" id="SM00831">
    <property type="entry name" value="Cation_ATPase_N"/>
    <property type="match status" value="1"/>
</dbReference>
<accession>A0A5K1IJH5</accession>
<dbReference type="Gene3D" id="1.20.1110.10">
    <property type="entry name" value="Calcium-transporting ATPase, transmembrane domain"/>
    <property type="match status" value="1"/>
</dbReference>
<dbReference type="InterPro" id="IPR006068">
    <property type="entry name" value="ATPase_P-typ_cation-transptr_C"/>
</dbReference>
<dbReference type="InterPro" id="IPR036412">
    <property type="entry name" value="HAD-like_sf"/>
</dbReference>
<dbReference type="InterPro" id="IPR018303">
    <property type="entry name" value="ATPase_P-typ_P_site"/>
</dbReference>
<evidence type="ECO:0000259" key="20">
    <source>
        <dbReference type="SMART" id="SM00831"/>
    </source>
</evidence>
<keyword evidence="21" id="KW-0378">Hydrolase</keyword>
<evidence type="ECO:0000256" key="3">
    <source>
        <dbReference type="ARBA" id="ARBA00008746"/>
    </source>
</evidence>
<dbReference type="InterPro" id="IPR023299">
    <property type="entry name" value="ATPase_P-typ_cyto_dom_N"/>
</dbReference>
<dbReference type="PANTHER" id="PTHR42861">
    <property type="entry name" value="CALCIUM-TRANSPORTING ATPASE"/>
    <property type="match status" value="1"/>
</dbReference>
<evidence type="ECO:0000256" key="19">
    <source>
        <dbReference type="SAM" id="Phobius"/>
    </source>
</evidence>
<evidence type="ECO:0000313" key="22">
    <source>
        <dbReference type="Proteomes" id="UP000361836"/>
    </source>
</evidence>
<feature type="transmembrane region" description="Helical" evidence="19">
    <location>
        <begin position="765"/>
        <end position="793"/>
    </location>
</feature>
<keyword evidence="15 19" id="KW-0472">Membrane</keyword>
<feature type="transmembrane region" description="Helical" evidence="19">
    <location>
        <begin position="879"/>
        <end position="903"/>
    </location>
</feature>
<sequence length="919" mass="100619">MTMRHTPTAVQAQNELMRHRAEGRIQYAATIPLTEALSWVGSNLGGLNRDEVAHSEADNGRNVVTRGKKKSIARKLADAFVNPFTAILFFLAIISATTDMVFPALSMMGSTPEDFDPLTVIIITTMVVLSGTLRYIQEERSGNAAEKLLDMITTTVTVTREDAPRTEIPIDDVVVGDIVHLSAGDMIPADVRIIEAKDLFVSQASLTGESEPVEKVPATCTEPDAATSFENVALMGSSVISGSATALVFSVGEQTLFGSMASSLSEDAVETSFSKGVNSVSWVLIRFMMVMVPFVFLINGITKGDWLNAGLFAISIAVGLTPEMLPMIVTTCLAKGAVAMSKKQTIVKNLNSIQNFGAMDVLCTDKTGTLTQDQVVLEYHWNIDGQEDSRVLRHAYLNSYFQTGYKNLMDLAIIKCTEEEEQNDPSLTDLSEAYVKVDEVPFDFTRRRLTTVVRDRCGKTQMVTKGAVEEMLSVCSHAEVDGSVRELDDEVRERILATVADLNDDGFRVLAIAQKSNPSPAGTFSADDERDMVLIGYLAFLDPPKESTADAIEALRNHGVATKILTGDNEKVTRTICKQVGLEVNNMLLGSDIAAMDDAELARRAEETQVFAKLTPDQKARVVSVLRANGHVVGYMGDGINDASAMKSSDIGISVDTAVDVAKESADIILLEKDLMVLEEGIIEGRKTYANMIKYIKMTASSNFGNMFSVLAASALLPFLPMMSIQLILLNLIYDCSCLAIPWDNVDEEFLRVPRTWDASSVGRFMIWIGPTSSIFDFMTYIFMYFVFCPLFVSHGVLFNDLASVYSGAALEQMQLAYIALFQAGWFVESMWSQTLVIHMIRTPKLPFIQSRASAPVMLLTMTGIAVLTMIPFSPLGPALGLGALPVEYFLFLIPCILLYMALATSLKKAYVKRYGELL</sequence>
<evidence type="ECO:0000256" key="9">
    <source>
        <dbReference type="ARBA" id="ARBA00022692"/>
    </source>
</evidence>
<evidence type="ECO:0000256" key="2">
    <source>
        <dbReference type="ARBA" id="ARBA00004429"/>
    </source>
</evidence>
<feature type="transmembrane region" description="Helical" evidence="19">
    <location>
        <begin position="283"/>
        <end position="301"/>
    </location>
</feature>
<evidence type="ECO:0000256" key="7">
    <source>
        <dbReference type="ARBA" id="ARBA00022519"/>
    </source>
</evidence>
<dbReference type="InterPro" id="IPR023214">
    <property type="entry name" value="HAD_sf"/>
</dbReference>
<dbReference type="GO" id="GO:0005524">
    <property type="term" value="F:ATP binding"/>
    <property type="evidence" value="ECO:0007669"/>
    <property type="project" value="UniProtKB-KW"/>
</dbReference>
<evidence type="ECO:0000256" key="6">
    <source>
        <dbReference type="ARBA" id="ARBA00022475"/>
    </source>
</evidence>
<evidence type="ECO:0000256" key="14">
    <source>
        <dbReference type="ARBA" id="ARBA00022989"/>
    </source>
</evidence>
<dbReference type="InterPro" id="IPR059000">
    <property type="entry name" value="ATPase_P-type_domA"/>
</dbReference>
<dbReference type="Proteomes" id="UP000361836">
    <property type="component" value="Unassembled WGS sequence"/>
</dbReference>
<evidence type="ECO:0000256" key="12">
    <source>
        <dbReference type="ARBA" id="ARBA00022842"/>
    </source>
</evidence>
<dbReference type="InterPro" id="IPR004014">
    <property type="entry name" value="ATPase_P-typ_cation-transptr_N"/>
</dbReference>
<evidence type="ECO:0000313" key="21">
    <source>
        <dbReference type="EMBL" id="VWL87109.1"/>
    </source>
</evidence>
<name>A0A5K1IJH5_9ACTN</name>
<dbReference type="PROSITE" id="PS00154">
    <property type="entry name" value="ATPASE_E1_E2"/>
    <property type="match status" value="1"/>
</dbReference>
<dbReference type="AlphaFoldDB" id="A0A5K1IJH5"/>
<evidence type="ECO:0000256" key="11">
    <source>
        <dbReference type="ARBA" id="ARBA00022840"/>
    </source>
</evidence>
<feature type="transmembrane region" description="Helical" evidence="19">
    <location>
        <begin position="118"/>
        <end position="136"/>
    </location>
</feature>
<evidence type="ECO:0000256" key="18">
    <source>
        <dbReference type="ARBA" id="ARBA00049360"/>
    </source>
</evidence>
<reference evidence="21 22" key="1">
    <citation type="submission" date="2019-10" db="EMBL/GenBank/DDBJ databases">
        <authorList>
            <person name="Wolf R A."/>
        </authorList>
    </citation>
    <scope>NUCLEOTIDE SEQUENCE [LARGE SCALE GENOMIC DNA]</scope>
    <source>
        <strain evidence="21">Collinsella_aerofaciens_MC2</strain>
    </source>
</reference>
<evidence type="ECO:0000256" key="5">
    <source>
        <dbReference type="ARBA" id="ARBA00013555"/>
    </source>
</evidence>
<dbReference type="Gene3D" id="3.40.50.1000">
    <property type="entry name" value="HAD superfamily/HAD-like"/>
    <property type="match status" value="1"/>
</dbReference>
<dbReference type="CDD" id="cd02077">
    <property type="entry name" value="P-type_ATPase_Mg"/>
    <property type="match status" value="1"/>
</dbReference>
<dbReference type="NCBIfam" id="TIGR01494">
    <property type="entry name" value="ATPase_P-type"/>
    <property type="match status" value="2"/>
</dbReference>
<protein>
    <recommendedName>
        <fullName evidence="5">Magnesium-transporting ATPase, P-type 1</fullName>
        <ecNumber evidence="4">7.2.2.14</ecNumber>
    </recommendedName>
    <alternativeName>
        <fullName evidence="16">Mg(2+) transport ATPase, P-type 1</fullName>
    </alternativeName>
</protein>
<dbReference type="GO" id="GO:0005886">
    <property type="term" value="C:plasma membrane"/>
    <property type="evidence" value="ECO:0007669"/>
    <property type="project" value="UniProtKB-SubCell"/>
</dbReference>
<proteinExistence type="inferred from homology"/>
<dbReference type="Pfam" id="PF00122">
    <property type="entry name" value="E1-E2_ATPase"/>
    <property type="match status" value="1"/>
</dbReference>
<keyword evidence="14 19" id="KW-1133">Transmembrane helix</keyword>
<dbReference type="Pfam" id="PF13246">
    <property type="entry name" value="Cation_ATPase"/>
    <property type="match status" value="1"/>
</dbReference>
<keyword evidence="7" id="KW-0997">Cell inner membrane</keyword>
<dbReference type="PRINTS" id="PR01836">
    <property type="entry name" value="MGATPASE"/>
</dbReference>
<comment type="catalytic activity">
    <reaction evidence="18">
        <text>ATP + H2O = ADP + phosphate + H(+)</text>
        <dbReference type="Rhea" id="RHEA:13065"/>
        <dbReference type="ChEBI" id="CHEBI:15377"/>
        <dbReference type="ChEBI" id="CHEBI:15378"/>
        <dbReference type="ChEBI" id="CHEBI:30616"/>
        <dbReference type="ChEBI" id="CHEBI:43474"/>
        <dbReference type="ChEBI" id="CHEBI:456216"/>
    </reaction>
</comment>
<evidence type="ECO:0000256" key="15">
    <source>
        <dbReference type="ARBA" id="ARBA00023136"/>
    </source>
</evidence>
<dbReference type="SUPFAM" id="SSF81665">
    <property type="entry name" value="Calcium ATPase, transmembrane domain M"/>
    <property type="match status" value="1"/>
</dbReference>
<dbReference type="InterPro" id="IPR044492">
    <property type="entry name" value="P_typ_ATPase_HD_dom"/>
</dbReference>
<feature type="domain" description="Cation-transporting P-type ATPase N-terminal" evidence="20">
    <location>
        <begin position="27"/>
        <end position="100"/>
    </location>
</feature>
<dbReference type="GO" id="GO:0015444">
    <property type="term" value="F:P-type magnesium transporter activity"/>
    <property type="evidence" value="ECO:0007669"/>
    <property type="project" value="UniProtKB-EC"/>
</dbReference>
<dbReference type="InterPro" id="IPR006415">
    <property type="entry name" value="P-type_ATPase_IIIB"/>
</dbReference>
<dbReference type="SUPFAM" id="SSF81653">
    <property type="entry name" value="Calcium ATPase, transduction domain A"/>
    <property type="match status" value="1"/>
</dbReference>
<keyword evidence="11" id="KW-0067">ATP-binding</keyword>
<keyword evidence="10" id="KW-0547">Nucleotide-binding</keyword>
<evidence type="ECO:0000256" key="10">
    <source>
        <dbReference type="ARBA" id="ARBA00022741"/>
    </source>
</evidence>
<dbReference type="NCBIfam" id="NF011702">
    <property type="entry name" value="PRK15122.1"/>
    <property type="match status" value="1"/>
</dbReference>
<evidence type="ECO:0000256" key="17">
    <source>
        <dbReference type="ARBA" id="ARBA00047295"/>
    </source>
</evidence>
<dbReference type="Pfam" id="PF00689">
    <property type="entry name" value="Cation_ATPase_C"/>
    <property type="match status" value="1"/>
</dbReference>
<gene>
    <name evidence="21" type="primary">mgtB_2</name>
    <name evidence="21" type="ORF">KCJAJFAP_01548</name>
</gene>
<dbReference type="InterPro" id="IPR001757">
    <property type="entry name" value="P_typ_ATPase"/>
</dbReference>
<dbReference type="EMBL" id="CABWIE010000002">
    <property type="protein sequence ID" value="VWL87109.1"/>
    <property type="molecule type" value="Genomic_DNA"/>
</dbReference>
<dbReference type="Pfam" id="PF00690">
    <property type="entry name" value="Cation_ATPase_N"/>
    <property type="match status" value="1"/>
</dbReference>
<feature type="transmembrane region" description="Helical" evidence="19">
    <location>
        <begin position="853"/>
        <end position="873"/>
    </location>
</feature>
<keyword evidence="12" id="KW-0460">Magnesium</keyword>
<feature type="transmembrane region" description="Helical" evidence="19">
    <location>
        <begin position="307"/>
        <end position="334"/>
    </location>
</feature>
<dbReference type="NCBIfam" id="TIGR01524">
    <property type="entry name" value="ATPase-IIIB_Mg"/>
    <property type="match status" value="1"/>
</dbReference>
<feature type="transmembrane region" description="Helical" evidence="19">
    <location>
        <begin position="76"/>
        <end position="98"/>
    </location>
</feature>
<keyword evidence="22" id="KW-1185">Reference proteome</keyword>
<comment type="similarity">
    <text evidence="3">Belongs to the cation transport ATPase (P-type) (TC 3.A.3) family. Type IIIB subfamily.</text>
</comment>
<keyword evidence="6" id="KW-1003">Cell membrane</keyword>
<dbReference type="SFLD" id="SFLDG00002">
    <property type="entry name" value="C1.7:_P-type_atpase_like"/>
    <property type="match status" value="1"/>
</dbReference>
<dbReference type="RefSeq" id="WP_152075853.1">
    <property type="nucleotide sequence ID" value="NZ_CAAKNU010000023.1"/>
</dbReference>
<keyword evidence="8" id="KW-0597">Phosphoprotein</keyword>
<dbReference type="InterPro" id="IPR023298">
    <property type="entry name" value="ATPase_P-typ_TM_dom_sf"/>
</dbReference>
<evidence type="ECO:0000256" key="13">
    <source>
        <dbReference type="ARBA" id="ARBA00022967"/>
    </source>
</evidence>
<keyword evidence="9 19" id="KW-0812">Transmembrane</keyword>
<dbReference type="Gene3D" id="3.40.1110.10">
    <property type="entry name" value="Calcium-transporting ATPase, cytoplasmic domain N"/>
    <property type="match status" value="1"/>
</dbReference>
<dbReference type="SFLD" id="SFLDS00003">
    <property type="entry name" value="Haloacid_Dehalogenase"/>
    <property type="match status" value="1"/>
</dbReference>